<proteinExistence type="predicted"/>
<keyword evidence="1 3" id="KW-0732">Signal</keyword>
<dbReference type="CDD" id="cd12797">
    <property type="entry name" value="M23_peptidase"/>
    <property type="match status" value="1"/>
</dbReference>
<dbReference type="SUPFAM" id="SSF51261">
    <property type="entry name" value="Duplicated hybrid motif"/>
    <property type="match status" value="1"/>
</dbReference>
<dbReference type="PANTHER" id="PTHR21666">
    <property type="entry name" value="PEPTIDASE-RELATED"/>
    <property type="match status" value="1"/>
</dbReference>
<dbReference type="Pfam" id="PF01551">
    <property type="entry name" value="Peptidase_M23"/>
    <property type="match status" value="1"/>
</dbReference>
<dbReference type="InterPro" id="IPR011055">
    <property type="entry name" value="Dup_hybrid_motif"/>
</dbReference>
<dbReference type="InterPro" id="IPR050570">
    <property type="entry name" value="Cell_wall_metabolism_enzyme"/>
</dbReference>
<comment type="caution">
    <text evidence="5">The sequence shown here is derived from an EMBL/GenBank/DDBJ whole genome shotgun (WGS) entry which is preliminary data.</text>
</comment>
<dbReference type="AlphaFoldDB" id="A0A7X3FL83"/>
<dbReference type="Gene3D" id="2.70.70.10">
    <property type="entry name" value="Glucose Permease (Domain IIA)"/>
    <property type="match status" value="1"/>
</dbReference>
<sequence>MKQAIRRNHRWLAGCMVLCLLALPNTSAAAGESKVPAVDPTRTADAVRKDLMQKVGEITGIPWTLLAAVDRYEHTLNKSAKKTAPPNRLIGIDFTELTWVGMMNPDHEDTDPGSIAFFGGVGKDGSGDGLADRSNDLDRLASMATLMLRKGRTPEDIRISLWDYYNNTRSVQRIDQFSAIYEKFGTLSLHQHAFPLPLKAQYSYRSTWGASRGWGGFRIHEGTDLFAGYGVPVRSTAYGYIEVKGWNPYGGWRIGIRDLDNVYHYYAHLSGFDKKLQEGDVVQPGQVIGWVGSSGYGKPGTSGKFPPHLHFGMYKDRGLTDWPFDPYPSLKRYENEDRKKQKSTRK</sequence>
<organism evidence="5 6">
    <name type="scientific">Paenibacillus lutrae</name>
    <dbReference type="NCBI Taxonomy" id="2078573"/>
    <lineage>
        <taxon>Bacteria</taxon>
        <taxon>Bacillati</taxon>
        <taxon>Bacillota</taxon>
        <taxon>Bacilli</taxon>
        <taxon>Bacillales</taxon>
        <taxon>Paenibacillaceae</taxon>
        <taxon>Paenibacillus</taxon>
    </lineage>
</organism>
<dbReference type="OrthoDB" id="9810477at2"/>
<keyword evidence="6" id="KW-1185">Reference proteome</keyword>
<evidence type="ECO:0000313" key="5">
    <source>
        <dbReference type="EMBL" id="MVP01790.1"/>
    </source>
</evidence>
<feature type="domain" description="M23ase beta-sheet core" evidence="4">
    <location>
        <begin position="219"/>
        <end position="317"/>
    </location>
</feature>
<feature type="region of interest" description="Disordered" evidence="2">
    <location>
        <begin position="325"/>
        <end position="346"/>
    </location>
</feature>
<protein>
    <submittedName>
        <fullName evidence="5">Peptidoglycan DD-metalloendopeptidase family protein</fullName>
    </submittedName>
</protein>
<feature type="chain" id="PRO_5039478985" evidence="3">
    <location>
        <begin position="31"/>
        <end position="346"/>
    </location>
</feature>
<dbReference type="InterPro" id="IPR023346">
    <property type="entry name" value="Lysozyme-like_dom_sf"/>
</dbReference>
<evidence type="ECO:0000256" key="3">
    <source>
        <dbReference type="SAM" id="SignalP"/>
    </source>
</evidence>
<feature type="signal peptide" evidence="3">
    <location>
        <begin position="1"/>
        <end position="30"/>
    </location>
</feature>
<dbReference type="GO" id="GO:0004222">
    <property type="term" value="F:metalloendopeptidase activity"/>
    <property type="evidence" value="ECO:0007669"/>
    <property type="project" value="TreeGrafter"/>
</dbReference>
<dbReference type="InterPro" id="IPR016047">
    <property type="entry name" value="M23ase_b-sheet_dom"/>
</dbReference>
<dbReference type="Proteomes" id="UP000490800">
    <property type="component" value="Unassembled WGS sequence"/>
</dbReference>
<evidence type="ECO:0000256" key="2">
    <source>
        <dbReference type="SAM" id="MobiDB-lite"/>
    </source>
</evidence>
<accession>A0A7X3FL83</accession>
<reference evidence="5 6" key="1">
    <citation type="journal article" date="2019" name="Microorganisms">
        <title>Paenibacillus lutrae sp. nov., A Chitinolytic Species Isolated from A River Otter in Castril Natural Park, Granada, Spain.</title>
        <authorList>
            <person name="Rodriguez M."/>
            <person name="Reina J.C."/>
            <person name="Bejar V."/>
            <person name="Llamas I."/>
        </authorList>
    </citation>
    <scope>NUCLEOTIDE SEQUENCE [LARGE SCALE GENOMIC DNA]</scope>
    <source>
        <strain evidence="5 6">N10</strain>
    </source>
</reference>
<evidence type="ECO:0000313" key="6">
    <source>
        <dbReference type="Proteomes" id="UP000490800"/>
    </source>
</evidence>
<dbReference type="PANTHER" id="PTHR21666:SF289">
    <property type="entry name" value="L-ALA--D-GLU ENDOPEPTIDASE"/>
    <property type="match status" value="1"/>
</dbReference>
<dbReference type="RefSeq" id="WP_157338214.1">
    <property type="nucleotide sequence ID" value="NZ_RHLK01000015.1"/>
</dbReference>
<evidence type="ECO:0000256" key="1">
    <source>
        <dbReference type="ARBA" id="ARBA00022729"/>
    </source>
</evidence>
<dbReference type="EMBL" id="RHLK01000015">
    <property type="protein sequence ID" value="MVP01790.1"/>
    <property type="molecule type" value="Genomic_DNA"/>
</dbReference>
<name>A0A7X3FL83_9BACL</name>
<gene>
    <name evidence="5" type="ORF">EDM21_20040</name>
</gene>
<evidence type="ECO:0000259" key="4">
    <source>
        <dbReference type="Pfam" id="PF01551"/>
    </source>
</evidence>
<dbReference type="SUPFAM" id="SSF53955">
    <property type="entry name" value="Lysozyme-like"/>
    <property type="match status" value="1"/>
</dbReference>